<keyword evidence="2" id="KW-0812">Transmembrane</keyword>
<feature type="transmembrane region" description="Helical" evidence="2">
    <location>
        <begin position="49"/>
        <end position="74"/>
    </location>
</feature>
<evidence type="ECO:0000256" key="2">
    <source>
        <dbReference type="SAM" id="Phobius"/>
    </source>
</evidence>
<proteinExistence type="predicted"/>
<feature type="compositionally biased region" description="Basic and acidic residues" evidence="1">
    <location>
        <begin position="687"/>
        <end position="696"/>
    </location>
</feature>
<feature type="transmembrane region" description="Helical" evidence="2">
    <location>
        <begin position="126"/>
        <end position="146"/>
    </location>
</feature>
<dbReference type="Proteomes" id="UP001583172">
    <property type="component" value="Unassembled WGS sequence"/>
</dbReference>
<evidence type="ECO:0000313" key="3">
    <source>
        <dbReference type="EMBL" id="KAL1838710.1"/>
    </source>
</evidence>
<keyword evidence="2" id="KW-0472">Membrane</keyword>
<gene>
    <name evidence="3" type="ORF">VTJ49DRAFT_2275</name>
</gene>
<organism evidence="3 4">
    <name type="scientific">Humicola insolens</name>
    <name type="common">Soft-rot fungus</name>
    <dbReference type="NCBI Taxonomy" id="85995"/>
    <lineage>
        <taxon>Eukaryota</taxon>
        <taxon>Fungi</taxon>
        <taxon>Dikarya</taxon>
        <taxon>Ascomycota</taxon>
        <taxon>Pezizomycotina</taxon>
        <taxon>Sordariomycetes</taxon>
        <taxon>Sordariomycetidae</taxon>
        <taxon>Sordariales</taxon>
        <taxon>Chaetomiaceae</taxon>
        <taxon>Mycothermus</taxon>
    </lineage>
</organism>
<evidence type="ECO:0000313" key="4">
    <source>
        <dbReference type="Proteomes" id="UP001583172"/>
    </source>
</evidence>
<protein>
    <submittedName>
        <fullName evidence="3">Uncharacterized protein</fullName>
    </submittedName>
</protein>
<keyword evidence="2" id="KW-1133">Transmembrane helix</keyword>
<accession>A0ABR3VA50</accession>
<dbReference type="EMBL" id="JAZGSY010000197">
    <property type="protein sequence ID" value="KAL1838710.1"/>
    <property type="molecule type" value="Genomic_DNA"/>
</dbReference>
<reference evidence="3 4" key="1">
    <citation type="journal article" date="2024" name="Commun. Biol.">
        <title>Comparative genomic analysis of thermophilic fungi reveals convergent evolutionary adaptations and gene losses.</title>
        <authorList>
            <person name="Steindorff A.S."/>
            <person name="Aguilar-Pontes M.V."/>
            <person name="Robinson A.J."/>
            <person name="Andreopoulos B."/>
            <person name="LaButti K."/>
            <person name="Kuo A."/>
            <person name="Mondo S."/>
            <person name="Riley R."/>
            <person name="Otillar R."/>
            <person name="Haridas S."/>
            <person name="Lipzen A."/>
            <person name="Grimwood J."/>
            <person name="Schmutz J."/>
            <person name="Clum A."/>
            <person name="Reid I.D."/>
            <person name="Moisan M.C."/>
            <person name="Butler G."/>
            <person name="Nguyen T.T.M."/>
            <person name="Dewar K."/>
            <person name="Conant G."/>
            <person name="Drula E."/>
            <person name="Henrissat B."/>
            <person name="Hansel C."/>
            <person name="Singer S."/>
            <person name="Hutchinson M.I."/>
            <person name="de Vries R.P."/>
            <person name="Natvig D.O."/>
            <person name="Powell A.J."/>
            <person name="Tsang A."/>
            <person name="Grigoriev I.V."/>
        </authorList>
    </citation>
    <scope>NUCLEOTIDE SEQUENCE [LARGE SCALE GENOMIC DNA]</scope>
    <source>
        <strain evidence="3 4">CBS 620.91</strain>
    </source>
</reference>
<evidence type="ECO:0000256" key="1">
    <source>
        <dbReference type="SAM" id="MobiDB-lite"/>
    </source>
</evidence>
<keyword evidence="4" id="KW-1185">Reference proteome</keyword>
<sequence>MTFLVDGHDKRSGDAFQSKMVAIALGFWWDHSRPSVLASTLTLSVDWGYLLLSALTFLVTVAGAHCWGIVSFILHHRKAKQSTGALDLQHRVALRSSGSAANTLWEVIQIHMAWAGKRPRNLTWRMLSIALPALAVTAGFAVAALFTSRVATNKAYGAVVARAVPQDCGHRNLMYTMTTDEMTLFQAMERSQVVRSRQYADSFYANESTASVGTPFVQATLPYDTDASAPCPIPAANRCRLGPNKAFSVTSAALDSHDMLGINARFDDRIAVQFRTTCSPIDVDDLLRLRRDKQGIPTHAEYHLGWMASYDSGNLTFLYKLALATDSGVGYTFQAFQAVAYSPDVNLWTPIEDFARDDADITLVLLSANDIRYASPNHDPWFSANGTFNFTFTLPGSLGGAERTLFSCDHVVSALICADQYRFCNPSTNMQCGEYGGIWEFISATRTSQRSLGFSFAQAQTAMRIASALNRIDTNNIVFTLGASNALRAARPLSGVISPGLPDNQWQIEVEGWFQTMLARLQAGVVEFSVKEGTSPFETLQREKNRSLAVLPEMLKGQCPIQLVRTAGEVQNFSVLGVFLVLAVSVVLIIVNLTLEWIVDFVGSKREGRPMPRAAWARQADSKYHLLRLALTGSRNYDGSARKWMLGRWGVPVPAGEADGCEIETFTHGEDRLASYVVESVRDPFQEVEDTKHEEGCGQSVPENGGQGGWESKTMTSGQWT</sequence>
<feature type="region of interest" description="Disordered" evidence="1">
    <location>
        <begin position="687"/>
        <end position="721"/>
    </location>
</feature>
<name>A0ABR3VA50_HUMIN</name>
<feature type="transmembrane region" description="Helical" evidence="2">
    <location>
        <begin position="573"/>
        <end position="599"/>
    </location>
</feature>
<comment type="caution">
    <text evidence="3">The sequence shown here is derived from an EMBL/GenBank/DDBJ whole genome shotgun (WGS) entry which is preliminary data.</text>
</comment>